<dbReference type="GO" id="GO:0008270">
    <property type="term" value="F:zinc ion binding"/>
    <property type="evidence" value="ECO:0007669"/>
    <property type="project" value="InterPro"/>
</dbReference>
<keyword evidence="4" id="KW-0805">Transcription regulation</keyword>
<dbReference type="GO" id="GO:0005669">
    <property type="term" value="C:transcription factor TFIID complex"/>
    <property type="evidence" value="ECO:0007669"/>
    <property type="project" value="InterPro"/>
</dbReference>
<keyword evidence="13" id="KW-1185">Reference proteome</keyword>
<reference evidence="12 13" key="1">
    <citation type="submission" date="2019-06" db="EMBL/GenBank/DDBJ databases">
        <title>A chromosomal-level reference genome of Carpinus fangiana (Coryloideae, Betulaceae).</title>
        <authorList>
            <person name="Yang X."/>
            <person name="Wang Z."/>
            <person name="Zhang L."/>
            <person name="Hao G."/>
            <person name="Liu J."/>
            <person name="Yang Y."/>
        </authorList>
    </citation>
    <scope>NUCLEOTIDE SEQUENCE [LARGE SCALE GENOMIC DNA]</scope>
    <source>
        <strain evidence="12">Cfa_2016G</strain>
        <tissue evidence="12">Leaf</tissue>
    </source>
</reference>
<dbReference type="InterPro" id="IPR042097">
    <property type="entry name" value="Aminopeptidase_N-like_N_sf"/>
</dbReference>
<dbReference type="InterPro" id="IPR037813">
    <property type="entry name" value="TAF2"/>
</dbReference>
<dbReference type="InterPro" id="IPR057991">
    <property type="entry name" value="TPR_TAF2_C"/>
</dbReference>
<dbReference type="Proteomes" id="UP000327013">
    <property type="component" value="Chromosome 8"/>
</dbReference>
<feature type="domain" description="Transcription initiation factor TFIID subunit 2 Ig-like" evidence="10">
    <location>
        <begin position="507"/>
        <end position="654"/>
    </location>
</feature>
<dbReference type="InterPro" id="IPR057345">
    <property type="entry name" value="Ig-like_TAF2"/>
</dbReference>
<comment type="similarity">
    <text evidence="2">Belongs to the TAF2 family.</text>
</comment>
<dbReference type="SUPFAM" id="SSF48371">
    <property type="entry name" value="ARM repeat"/>
    <property type="match status" value="1"/>
</dbReference>
<evidence type="ECO:0000256" key="7">
    <source>
        <dbReference type="ARBA" id="ARBA00076306"/>
    </source>
</evidence>
<dbReference type="InterPro" id="IPR016024">
    <property type="entry name" value="ARM-type_fold"/>
</dbReference>
<evidence type="ECO:0000256" key="5">
    <source>
        <dbReference type="ARBA" id="ARBA00023163"/>
    </source>
</evidence>
<evidence type="ECO:0000256" key="4">
    <source>
        <dbReference type="ARBA" id="ARBA00023015"/>
    </source>
</evidence>
<keyword evidence="6" id="KW-0539">Nucleus</keyword>
<evidence type="ECO:0000259" key="10">
    <source>
        <dbReference type="Pfam" id="PF25316"/>
    </source>
</evidence>
<evidence type="ECO:0000256" key="3">
    <source>
        <dbReference type="ARBA" id="ARBA00017363"/>
    </source>
</evidence>
<dbReference type="GO" id="GO:0006367">
    <property type="term" value="P:transcription initiation at RNA polymerase II promoter"/>
    <property type="evidence" value="ECO:0007669"/>
    <property type="project" value="TreeGrafter"/>
</dbReference>
<comment type="subcellular location">
    <subcellularLocation>
        <location evidence="1">Nucleus</location>
    </subcellularLocation>
</comment>
<name>A0A5N6RUJ9_9ROSI</name>
<gene>
    <name evidence="12" type="ORF">FH972_019828</name>
</gene>
<dbReference type="SUPFAM" id="SSF63737">
    <property type="entry name" value="Leukotriene A4 hydrolase N-terminal domain"/>
    <property type="match status" value="1"/>
</dbReference>
<feature type="region of interest" description="Disordered" evidence="8">
    <location>
        <begin position="1144"/>
        <end position="1196"/>
    </location>
</feature>
<dbReference type="FunFam" id="1.10.390.10:FF:000011">
    <property type="entry name" value="Transcription initiation factor TFIID subunit"/>
    <property type="match status" value="1"/>
</dbReference>
<feature type="compositionally biased region" description="Basic and acidic residues" evidence="8">
    <location>
        <begin position="1066"/>
        <end position="1079"/>
    </location>
</feature>
<dbReference type="Pfam" id="PF25577">
    <property type="entry name" value="TPR_TAF2_C"/>
    <property type="match status" value="1"/>
</dbReference>
<feature type="region of interest" description="Disordered" evidence="8">
    <location>
        <begin position="601"/>
        <end position="623"/>
    </location>
</feature>
<feature type="compositionally biased region" description="Basic and acidic residues" evidence="8">
    <location>
        <begin position="1275"/>
        <end position="1284"/>
    </location>
</feature>
<feature type="domain" description="Transcription initiation factor TFIID subunit 2 TPR repeats" evidence="11">
    <location>
        <begin position="657"/>
        <end position="931"/>
    </location>
</feature>
<dbReference type="GO" id="GO:0008237">
    <property type="term" value="F:metallopeptidase activity"/>
    <property type="evidence" value="ECO:0007669"/>
    <property type="project" value="InterPro"/>
</dbReference>
<dbReference type="FunFam" id="2.60.40.1730:FF:000015">
    <property type="entry name" value="Transcription initiation factor TFIID subunit 2"/>
    <property type="match status" value="1"/>
</dbReference>
<evidence type="ECO:0000259" key="9">
    <source>
        <dbReference type="Pfam" id="PF01433"/>
    </source>
</evidence>
<dbReference type="PANTHER" id="PTHR15137:SF9">
    <property type="entry name" value="TRANSCRIPTION INITIATION FACTOR TFIID SUBUNIT 2"/>
    <property type="match status" value="1"/>
</dbReference>
<dbReference type="GO" id="GO:0016251">
    <property type="term" value="F:RNA polymerase II general transcription initiation factor activity"/>
    <property type="evidence" value="ECO:0007669"/>
    <property type="project" value="TreeGrafter"/>
</dbReference>
<dbReference type="OrthoDB" id="308861at2759"/>
<feature type="region of interest" description="Disordered" evidence="8">
    <location>
        <begin position="1214"/>
        <end position="1343"/>
    </location>
</feature>
<dbReference type="InterPro" id="IPR027268">
    <property type="entry name" value="Peptidase_M4/M1_CTD_sf"/>
</dbReference>
<accession>A0A5N6RUJ9</accession>
<dbReference type="EMBL" id="CM017328">
    <property type="protein sequence ID" value="KAE8124990.1"/>
    <property type="molecule type" value="Genomic_DNA"/>
</dbReference>
<evidence type="ECO:0000313" key="12">
    <source>
        <dbReference type="EMBL" id="KAE8124990.1"/>
    </source>
</evidence>
<protein>
    <recommendedName>
        <fullName evidence="3">Transcription initiation factor TFIID subunit 2</fullName>
    </recommendedName>
    <alternativeName>
        <fullName evidence="7">TBP-associated factor 2</fullName>
    </alternativeName>
</protein>
<dbReference type="PANTHER" id="PTHR15137">
    <property type="entry name" value="TRANSCRIPTION INITIATION FACTOR TFIID"/>
    <property type="match status" value="1"/>
</dbReference>
<sequence>MAKPRKPKNDDAKPESNGAIVRHQKLCISIDVDRRQIYGHTELEIAVPEIGIVGLHAENLGIGSVLVDGEAADFEYYPRQQHVESEKRWSAVSTPSLAADAAGVAYVSALERELVPNLLINCCKGFKSGSDQQAVAENGFHSSGETKQQNVRLVRIEYWVEKAETGIHFKNNVLLTDNQIRRARCWFPCMDDSSQRCCYDLEFTVAQNLVAVSNGTLLYQVLSKDNPPRKTYVYKLNVPVAAQWISVAVAPFEILLDRHSTCITHMCLSANMSKLQNTVEFFHNAFSCYKDYLSMDFPFESYKQVFVEPEMAVSSLSLGASMSIFSSQALFDEKVIDQTIDTRIKLAYALARQWFGVYITPEAPNDGWLLDGLAGFLTDYFIKKNLGNNEARYRRYKANCAVCKADDSGATALSLSASCKDLYGTQCIGLYGKIRSWKSVAIIQMLEKQMGPESFRNILQTIVSRAQDATRTSRSLSTKEFRHLANKVGNLERPFLKEFFPRWVGSCGCPDLRMGFSYNKRKNMVELAVLRGCTASPDSSASVLNVNTDSENRDGDIGWPGMMSIRVYELDGMYDHPILPMAGDTWQLLEIQCHSKLAARRFQKPKKGSKPDGSDDNGDIIPALDMRSSSESPLLWMRADPEMEYLAEIHVNQPIQMWINQLEKDRDVIAQAQAIATLEALPQLSFSVVNALNTFLTDSKAFWRLRIEAAFALANSASEETDWAGLTHLVKFYKSRRFDANIGLPKPNDFHDFPEYFVLEAIPHAVATVRAADKKSPREAVEFVLQLLKYNDNNGNLYSDVFWLAALVQAVGELEFGQQSILFLTSLLKRIDRLLQFDRLMPSHNGILTVSCIRTLTQIALKLSEFIPLDRVVELIRPFRDFKTMWQVRIEASRALLDLEFHCKGIDAALSLFIKYIEEEPSLRGQMKLGVHAMRLCQISGGSNSNDNIKSHVLVSLLCLLDGHIAFNNVFLRHHLFCIMQILAGRPPTLYGVPRETRTLLMGDAETCIEQKNIFSNLVPEVKPPELPSDVPNPPETTSHTPHPSEPPPDIPSTSHDILAIPQASKEADTVSNGHERKMPYIKIRVKQSAATSRTEEADNQTVEKSHGERHERASSSVSVDAPQRNFAEAVSISNQNLEEVNSCHDRGSRMTASIGSAKPASDGDEIGKELQCTADSSKVSVQPEADIPLPSSFINDNSVDAEAHKYASLQSLSVGRPGLDGGSLGMTDSSLHDKEKKEKKKDKEKKRKREENKGHRDSPEYLEKKRLKKQKKQKEKELAKLLSKETNASSVEPKLNLASGQLNPIEPKGSDSITKRVDVKPEASEGTSAAPKIRIKIKKSNT</sequence>
<dbReference type="Gene3D" id="2.60.40.1730">
    <property type="entry name" value="tricorn interacting facor f3 domain"/>
    <property type="match status" value="1"/>
</dbReference>
<dbReference type="Pfam" id="PF01433">
    <property type="entry name" value="Peptidase_M1"/>
    <property type="match status" value="1"/>
</dbReference>
<proteinExistence type="inferred from homology"/>
<feature type="domain" description="Peptidase M1 membrane alanine aminopeptidase" evidence="9">
    <location>
        <begin position="281"/>
        <end position="478"/>
    </location>
</feature>
<feature type="compositionally biased region" description="Basic residues" evidence="8">
    <location>
        <begin position="1238"/>
        <end position="1249"/>
    </location>
</feature>
<dbReference type="GO" id="GO:0003682">
    <property type="term" value="F:chromatin binding"/>
    <property type="evidence" value="ECO:0007669"/>
    <property type="project" value="TreeGrafter"/>
</dbReference>
<evidence type="ECO:0000256" key="6">
    <source>
        <dbReference type="ARBA" id="ARBA00023242"/>
    </source>
</evidence>
<organism evidence="12 13">
    <name type="scientific">Carpinus fangiana</name>
    <dbReference type="NCBI Taxonomy" id="176857"/>
    <lineage>
        <taxon>Eukaryota</taxon>
        <taxon>Viridiplantae</taxon>
        <taxon>Streptophyta</taxon>
        <taxon>Embryophyta</taxon>
        <taxon>Tracheophyta</taxon>
        <taxon>Spermatophyta</taxon>
        <taxon>Magnoliopsida</taxon>
        <taxon>eudicotyledons</taxon>
        <taxon>Gunneridae</taxon>
        <taxon>Pentapetalae</taxon>
        <taxon>rosids</taxon>
        <taxon>fabids</taxon>
        <taxon>Fagales</taxon>
        <taxon>Betulaceae</taxon>
        <taxon>Carpinus</taxon>
    </lineage>
</organism>
<dbReference type="SUPFAM" id="SSF55486">
    <property type="entry name" value="Metalloproteases ('zincins'), catalytic domain"/>
    <property type="match status" value="1"/>
</dbReference>
<dbReference type="Gene3D" id="1.10.390.10">
    <property type="entry name" value="Neutral Protease Domain 2"/>
    <property type="match status" value="1"/>
</dbReference>
<feature type="compositionally biased region" description="Basic and acidic residues" evidence="8">
    <location>
        <begin position="1094"/>
        <end position="1114"/>
    </location>
</feature>
<evidence type="ECO:0000256" key="1">
    <source>
        <dbReference type="ARBA" id="ARBA00004123"/>
    </source>
</evidence>
<dbReference type="Pfam" id="PF25316">
    <property type="entry name" value="TAF2_3rd"/>
    <property type="match status" value="1"/>
</dbReference>
<evidence type="ECO:0000256" key="2">
    <source>
        <dbReference type="ARBA" id="ARBA00010937"/>
    </source>
</evidence>
<evidence type="ECO:0000313" key="13">
    <source>
        <dbReference type="Proteomes" id="UP000327013"/>
    </source>
</evidence>
<dbReference type="GO" id="GO:0000976">
    <property type="term" value="F:transcription cis-regulatory region binding"/>
    <property type="evidence" value="ECO:0007669"/>
    <property type="project" value="TreeGrafter"/>
</dbReference>
<feature type="compositionally biased region" description="Pro residues" evidence="8">
    <location>
        <begin position="1025"/>
        <end position="1035"/>
    </location>
</feature>
<feature type="compositionally biased region" description="Basic and acidic residues" evidence="8">
    <location>
        <begin position="1314"/>
        <end position="1324"/>
    </location>
</feature>
<feature type="region of interest" description="Disordered" evidence="8">
    <location>
        <begin position="1020"/>
        <end position="1123"/>
    </location>
</feature>
<feature type="compositionally biased region" description="Basic and acidic residues" evidence="8">
    <location>
        <begin position="1250"/>
        <end position="1265"/>
    </location>
</feature>
<keyword evidence="5" id="KW-0804">Transcription</keyword>
<feature type="compositionally biased region" description="Basic residues" evidence="8">
    <location>
        <begin position="1334"/>
        <end position="1343"/>
    </location>
</feature>
<dbReference type="CDD" id="cd09839">
    <property type="entry name" value="M1_like_TAF2"/>
    <property type="match status" value="1"/>
</dbReference>
<dbReference type="InterPro" id="IPR014782">
    <property type="entry name" value="Peptidase_M1_dom"/>
</dbReference>
<evidence type="ECO:0000256" key="8">
    <source>
        <dbReference type="SAM" id="MobiDB-lite"/>
    </source>
</evidence>
<evidence type="ECO:0000259" key="11">
    <source>
        <dbReference type="Pfam" id="PF25577"/>
    </source>
</evidence>